<evidence type="ECO:0000256" key="2">
    <source>
        <dbReference type="SAM" id="MobiDB-lite"/>
    </source>
</evidence>
<comment type="similarity">
    <text evidence="1">Belongs to the DP1 family.</text>
</comment>
<feature type="compositionally biased region" description="Low complexity" evidence="2">
    <location>
        <begin position="128"/>
        <end position="143"/>
    </location>
</feature>
<evidence type="ECO:0000313" key="4">
    <source>
        <dbReference type="EMBL" id="CAE0810835.1"/>
    </source>
</evidence>
<feature type="transmembrane region" description="Helical" evidence="3">
    <location>
        <begin position="39"/>
        <end position="64"/>
    </location>
</feature>
<accession>A0A7S4FRD0</accession>
<dbReference type="GO" id="GO:0016020">
    <property type="term" value="C:membrane"/>
    <property type="evidence" value="ECO:0007669"/>
    <property type="project" value="UniProtKB-SubCell"/>
</dbReference>
<dbReference type="PANTHER" id="PTHR12300">
    <property type="entry name" value="HVA22-LIKE PROTEINS"/>
    <property type="match status" value="1"/>
</dbReference>
<evidence type="ECO:0008006" key="5">
    <source>
        <dbReference type="Google" id="ProtNLM"/>
    </source>
</evidence>
<dbReference type="AlphaFoldDB" id="A0A7S4FRD0"/>
<keyword evidence="3" id="KW-0472">Membrane</keyword>
<dbReference type="Pfam" id="PF03134">
    <property type="entry name" value="TB2_DP1_HVA22"/>
    <property type="match status" value="1"/>
</dbReference>
<name>A0A7S4FRD0_9EUGL</name>
<keyword evidence="3" id="KW-0812">Transmembrane</keyword>
<keyword evidence="3" id="KW-1133">Transmembrane helix</keyword>
<sequence>MAGIVATSAVWLIGFLIPAWITFRFLLGKNTMMDATQLLTYWLVYGLTYAISDAFEFLLCWLPLWPYLKLAFFLWLWYPATDGAGLLYSNHLCKILEAIAPQIEVYVGQLWALLDQVAARKEEAEAKPAAAEKGACEAKAAPAEVEDTNSNSVSEAAAAEKAKEQSKETEQVAEPEEPKVEDDEKEATPE</sequence>
<feature type="transmembrane region" description="Helical" evidence="3">
    <location>
        <begin position="6"/>
        <end position="27"/>
    </location>
</feature>
<reference evidence="4" key="1">
    <citation type="submission" date="2021-01" db="EMBL/GenBank/DDBJ databases">
        <authorList>
            <person name="Corre E."/>
            <person name="Pelletier E."/>
            <person name="Niang G."/>
            <person name="Scheremetjew M."/>
            <person name="Finn R."/>
            <person name="Kale V."/>
            <person name="Holt S."/>
            <person name="Cochrane G."/>
            <person name="Meng A."/>
            <person name="Brown T."/>
            <person name="Cohen L."/>
        </authorList>
    </citation>
    <scope>NUCLEOTIDE SEQUENCE</scope>
    <source>
        <strain evidence="4">CCMP1594</strain>
    </source>
</reference>
<gene>
    <name evidence="4" type="ORF">EGYM00163_LOCUS21982</name>
</gene>
<feature type="compositionally biased region" description="Basic and acidic residues" evidence="2">
    <location>
        <begin position="158"/>
        <end position="170"/>
    </location>
</feature>
<feature type="transmembrane region" description="Helical" evidence="3">
    <location>
        <begin position="70"/>
        <end position="88"/>
    </location>
</feature>
<dbReference type="EMBL" id="HBJA01062200">
    <property type="protein sequence ID" value="CAE0810835.1"/>
    <property type="molecule type" value="Transcribed_RNA"/>
</dbReference>
<organism evidence="4">
    <name type="scientific">Eutreptiella gymnastica</name>
    <dbReference type="NCBI Taxonomy" id="73025"/>
    <lineage>
        <taxon>Eukaryota</taxon>
        <taxon>Discoba</taxon>
        <taxon>Euglenozoa</taxon>
        <taxon>Euglenida</taxon>
        <taxon>Spirocuta</taxon>
        <taxon>Euglenophyceae</taxon>
        <taxon>Eutreptiales</taxon>
        <taxon>Eutreptiaceae</taxon>
        <taxon>Eutreptiella</taxon>
    </lineage>
</organism>
<protein>
    <recommendedName>
        <fullName evidence="5">Receptor expression-enhancing protein</fullName>
    </recommendedName>
</protein>
<feature type="region of interest" description="Disordered" evidence="2">
    <location>
        <begin position="128"/>
        <end position="190"/>
    </location>
</feature>
<evidence type="ECO:0000256" key="1">
    <source>
        <dbReference type="RuleBase" id="RU362006"/>
    </source>
</evidence>
<dbReference type="InterPro" id="IPR004345">
    <property type="entry name" value="TB2_DP1_HVA22"/>
</dbReference>
<proteinExistence type="inferred from homology"/>
<feature type="compositionally biased region" description="Acidic residues" evidence="2">
    <location>
        <begin position="171"/>
        <end position="190"/>
    </location>
</feature>
<evidence type="ECO:0000256" key="3">
    <source>
        <dbReference type="SAM" id="Phobius"/>
    </source>
</evidence>
<comment type="subcellular location">
    <subcellularLocation>
        <location evidence="1">Membrane</location>
        <topology evidence="1">Multi-pass membrane protein</topology>
    </subcellularLocation>
</comment>